<dbReference type="STRING" id="92696.A0A4R0RBR8"/>
<dbReference type="InterPro" id="IPR001849">
    <property type="entry name" value="PH_domain"/>
</dbReference>
<feature type="compositionally biased region" description="Low complexity" evidence="1">
    <location>
        <begin position="829"/>
        <end position="838"/>
    </location>
</feature>
<dbReference type="OrthoDB" id="5563754at2759"/>
<organism evidence="3 4">
    <name type="scientific">Steccherinum ochraceum</name>
    <dbReference type="NCBI Taxonomy" id="92696"/>
    <lineage>
        <taxon>Eukaryota</taxon>
        <taxon>Fungi</taxon>
        <taxon>Dikarya</taxon>
        <taxon>Basidiomycota</taxon>
        <taxon>Agaricomycotina</taxon>
        <taxon>Agaricomycetes</taxon>
        <taxon>Polyporales</taxon>
        <taxon>Steccherinaceae</taxon>
        <taxon>Steccherinum</taxon>
    </lineage>
</organism>
<feature type="compositionally biased region" description="Polar residues" evidence="1">
    <location>
        <begin position="78"/>
        <end position="100"/>
    </location>
</feature>
<dbReference type="PRINTS" id="PR01217">
    <property type="entry name" value="PRICHEXTENSN"/>
</dbReference>
<dbReference type="SMART" id="SM00233">
    <property type="entry name" value="PH"/>
    <property type="match status" value="2"/>
</dbReference>
<feature type="compositionally biased region" description="Acidic residues" evidence="1">
    <location>
        <begin position="1013"/>
        <end position="1024"/>
    </location>
</feature>
<feature type="compositionally biased region" description="Pro residues" evidence="1">
    <location>
        <begin position="803"/>
        <end position="828"/>
    </location>
</feature>
<dbReference type="AlphaFoldDB" id="A0A4R0RBR8"/>
<dbReference type="PROSITE" id="PS50003">
    <property type="entry name" value="PH_DOMAIN"/>
    <property type="match status" value="1"/>
</dbReference>
<gene>
    <name evidence="3" type="ORF">EIP91_003603</name>
</gene>
<feature type="compositionally biased region" description="Pro residues" evidence="1">
    <location>
        <begin position="709"/>
        <end position="727"/>
    </location>
</feature>
<dbReference type="InterPro" id="IPR058155">
    <property type="entry name" value="Skg3/CAF120-like_PH"/>
</dbReference>
<feature type="compositionally biased region" description="Polar residues" evidence="1">
    <location>
        <begin position="622"/>
        <end position="640"/>
    </location>
</feature>
<feature type="compositionally biased region" description="Polar residues" evidence="1">
    <location>
        <begin position="903"/>
        <end position="945"/>
    </location>
</feature>
<feature type="compositionally biased region" description="Polar residues" evidence="1">
    <location>
        <begin position="33"/>
        <end position="44"/>
    </location>
</feature>
<feature type="region of interest" description="Disordered" evidence="1">
    <location>
        <begin position="1"/>
        <end position="183"/>
    </location>
</feature>
<feature type="region of interest" description="Disordered" evidence="1">
    <location>
        <begin position="579"/>
        <end position="1133"/>
    </location>
</feature>
<dbReference type="GO" id="GO:0030041">
    <property type="term" value="P:actin filament polymerization"/>
    <property type="evidence" value="ECO:0007669"/>
    <property type="project" value="TreeGrafter"/>
</dbReference>
<feature type="compositionally biased region" description="Low complexity" evidence="1">
    <location>
        <begin position="1092"/>
        <end position="1104"/>
    </location>
</feature>
<proteinExistence type="predicted"/>
<feature type="compositionally biased region" description="Polar residues" evidence="1">
    <location>
        <begin position="1079"/>
        <end position="1089"/>
    </location>
</feature>
<evidence type="ECO:0000259" key="2">
    <source>
        <dbReference type="PROSITE" id="PS50003"/>
    </source>
</evidence>
<feature type="compositionally biased region" description="Polar residues" evidence="1">
    <location>
        <begin position="385"/>
        <end position="400"/>
    </location>
</feature>
<dbReference type="Proteomes" id="UP000292702">
    <property type="component" value="Unassembled WGS sequence"/>
</dbReference>
<dbReference type="Gene3D" id="2.30.29.30">
    <property type="entry name" value="Pleckstrin-homology domain (PH domain)/Phosphotyrosine-binding domain (PTB)"/>
    <property type="match status" value="1"/>
</dbReference>
<feature type="compositionally biased region" description="Low complexity" evidence="1">
    <location>
        <begin position="45"/>
        <end position="61"/>
    </location>
</feature>
<comment type="caution">
    <text evidence="3">The sequence shown here is derived from an EMBL/GenBank/DDBJ whole genome shotgun (WGS) entry which is preliminary data.</text>
</comment>
<feature type="compositionally biased region" description="Polar residues" evidence="1">
    <location>
        <begin position="123"/>
        <end position="132"/>
    </location>
</feature>
<sequence length="1133" mass="123035">MASISPSYPRNQGFVSPAQLQQWKRDQEQQQQRMSTTEFGQQNFPSSTSLSSEQQQQPLLPEMRRTMSGQTPAPPPQHTRTTSAFSLFGRKSQTMDSQKNSPPPPSAFHKQAASVSDLPKSHNVLTRRTSNPRVDPTAPPPNNGQPQQQDPLSPPASASTQPPQTPMTPSTPGGSSKPPPQLHPEIRSIVQLTAAHAQKIYFSGPMVRRVERQPDGQKPAKDEGWRNVWGQLGGTTLSLWDMKEIEEASKQGRQVPPSYINVTDAFVQVVGTLTTPGTPEAPPQTFANVFSVNTAGLNLLLFSCPSTQALVSWSAALRLAAWEKSRLEEMYTAHLVRIMLNDGRETRSPLVRGKMEGWVRIRVAGQTDWKKLWMVICAGGVLQHDNGSATSQDTRPTSPSAPRKNRLSQLFSRDHSPPQGGTPSKPAIHVFTSPKQKDKKKPILTFRDVAQAFAVYPERPELISRSTLMKLEGVFGDEEMVGSMKNREAWLLVMPELEANNTRASEMLKWLIGIHDAFELYGRPRIYSWDPRDPQSTMFAYPIGPHRDLLFLDRELAENLDPRDDRTSSVRRQLKQILWNRMRGSVPGPDKAQPPLPSGDQPPMLPPLPDMDEEDEPEQPAASGSQLPNQLPSGAAQFSMQIPPLDFEHTPDEPAAQPEPEPEPSDVARQASDTRSAARPLTPITERSNPSMSGDTNIPSQRASLRQSPPGPITQPSFSPPAPAPPRKSPEPPREEGDSTYGGRITTSPTSLPGETRAFGYRPSEEPHFVVASRPASKQGQYGSPKSPPAVPAAFEPANVQPPSSPPKAPPSPHQKTPSPKPASPRPPSISQVSHTSFSPPPPVHPPRASSPSMSVLTSPYSFRESVQQPPPSPRMSVLTSPHSFRDSVQHPPAAPASPRFSMMTSPHSAAPSRVQTYAAQQAVQHMPSTSTEALSSPAISQTDNAPPPPSPAHSSLASSTLQRPHRGRELRDDPPEESVLRKEAGALYYMRHIDGDAPVPTGLRRPPPPPASDEEEDEEDAESSDSPSIYTPPATNSGNPLNVRRSLSPPPFPPSKASSLVYQRGNSLHESPVLASPNLAQNANNNAFVASPTSSISGGSRSPEVPSRYGSVAKPSGARAAPVNKIAGAQSP</sequence>
<feature type="compositionally biased region" description="Polar residues" evidence="1">
    <location>
        <begin position="1061"/>
        <end position="1070"/>
    </location>
</feature>
<dbReference type="PANTHER" id="PTHR45691:SF6">
    <property type="entry name" value="PROTEIN DIAPHANOUS"/>
    <property type="match status" value="1"/>
</dbReference>
<evidence type="ECO:0000256" key="1">
    <source>
        <dbReference type="SAM" id="MobiDB-lite"/>
    </source>
</evidence>
<feature type="domain" description="PH" evidence="2">
    <location>
        <begin position="199"/>
        <end position="322"/>
    </location>
</feature>
<feature type="compositionally biased region" description="Polar residues" evidence="1">
    <location>
        <begin position="1"/>
        <end position="14"/>
    </location>
</feature>
<feature type="compositionally biased region" description="Basic and acidic residues" evidence="1">
    <location>
        <begin position="968"/>
        <end position="985"/>
    </location>
</feature>
<feature type="compositionally biased region" description="Polar residues" evidence="1">
    <location>
        <begin position="685"/>
        <end position="707"/>
    </location>
</feature>
<evidence type="ECO:0000313" key="4">
    <source>
        <dbReference type="Proteomes" id="UP000292702"/>
    </source>
</evidence>
<keyword evidence="4" id="KW-1185">Reference proteome</keyword>
<dbReference type="Pfam" id="PF25381">
    <property type="entry name" value="PH_26"/>
    <property type="match status" value="1"/>
</dbReference>
<name>A0A4R0RBR8_9APHY</name>
<protein>
    <recommendedName>
        <fullName evidence="2">PH domain-containing protein</fullName>
    </recommendedName>
</protein>
<dbReference type="GO" id="GO:0005884">
    <property type="term" value="C:actin filament"/>
    <property type="evidence" value="ECO:0007669"/>
    <property type="project" value="TreeGrafter"/>
</dbReference>
<feature type="compositionally biased region" description="Polar residues" evidence="1">
    <location>
        <begin position="854"/>
        <end position="868"/>
    </location>
</feature>
<feature type="compositionally biased region" description="Low complexity" evidence="1">
    <location>
        <begin position="144"/>
        <end position="176"/>
    </location>
</feature>
<dbReference type="InterPro" id="IPR011993">
    <property type="entry name" value="PH-like_dom_sf"/>
</dbReference>
<feature type="compositionally biased region" description="Basic and acidic residues" evidence="1">
    <location>
        <begin position="728"/>
        <end position="737"/>
    </location>
</feature>
<feature type="non-terminal residue" evidence="3">
    <location>
        <position position="1133"/>
    </location>
</feature>
<dbReference type="PANTHER" id="PTHR45691">
    <property type="entry name" value="PROTEIN DIAPHANOUS"/>
    <property type="match status" value="1"/>
</dbReference>
<evidence type="ECO:0000313" key="3">
    <source>
        <dbReference type="EMBL" id="TCD64822.1"/>
    </source>
</evidence>
<dbReference type="SUPFAM" id="SSF50729">
    <property type="entry name" value="PH domain-like"/>
    <property type="match status" value="1"/>
</dbReference>
<feature type="region of interest" description="Disordered" evidence="1">
    <location>
        <begin position="385"/>
        <end position="436"/>
    </location>
</feature>
<dbReference type="EMBL" id="RWJN01000213">
    <property type="protein sequence ID" value="TCD64822.1"/>
    <property type="molecule type" value="Genomic_DNA"/>
</dbReference>
<dbReference type="InterPro" id="IPR051412">
    <property type="entry name" value="Formin_Homology_Diaphanous_sf"/>
</dbReference>
<reference evidence="3 4" key="1">
    <citation type="submission" date="2018-11" db="EMBL/GenBank/DDBJ databases">
        <title>Genome assembly of Steccherinum ochraceum LE-BIN_3174, the white-rot fungus of the Steccherinaceae family (The Residual Polyporoid clade, Polyporales, Basidiomycota).</title>
        <authorList>
            <person name="Fedorova T.V."/>
            <person name="Glazunova O.A."/>
            <person name="Landesman E.O."/>
            <person name="Moiseenko K.V."/>
            <person name="Psurtseva N.V."/>
            <person name="Savinova O.S."/>
            <person name="Shakhova N.V."/>
            <person name="Tyazhelova T.V."/>
            <person name="Vasina D.V."/>
        </authorList>
    </citation>
    <scope>NUCLEOTIDE SEQUENCE [LARGE SCALE GENOMIC DNA]</scope>
    <source>
        <strain evidence="3 4">LE-BIN_3174</strain>
    </source>
</reference>
<accession>A0A4R0RBR8</accession>